<dbReference type="InterPro" id="IPR000073">
    <property type="entry name" value="AB_hydrolase_1"/>
</dbReference>
<dbReference type="SUPFAM" id="SSF53474">
    <property type="entry name" value="alpha/beta-Hydrolases"/>
    <property type="match status" value="1"/>
</dbReference>
<protein>
    <submittedName>
        <fullName evidence="2">Alpha/beta fold hydrolase</fullName>
    </submittedName>
</protein>
<dbReference type="Gene3D" id="3.40.50.1820">
    <property type="entry name" value="alpha/beta hydrolase"/>
    <property type="match status" value="1"/>
</dbReference>
<keyword evidence="3" id="KW-1185">Reference proteome</keyword>
<name>A0ABW5VWV6_9MICO</name>
<gene>
    <name evidence="2" type="ORF">ACFS27_19320</name>
</gene>
<dbReference type="PRINTS" id="PR00111">
    <property type="entry name" value="ABHYDROLASE"/>
</dbReference>
<dbReference type="InterPro" id="IPR029058">
    <property type="entry name" value="AB_hydrolase_fold"/>
</dbReference>
<proteinExistence type="predicted"/>
<keyword evidence="2" id="KW-0378">Hydrolase</keyword>
<accession>A0ABW5VWV6</accession>
<dbReference type="RefSeq" id="WP_377186066.1">
    <property type="nucleotide sequence ID" value="NZ_JBHUOG010000002.1"/>
</dbReference>
<organism evidence="2 3">
    <name type="scientific">Promicromonospora vindobonensis</name>
    <dbReference type="NCBI Taxonomy" id="195748"/>
    <lineage>
        <taxon>Bacteria</taxon>
        <taxon>Bacillati</taxon>
        <taxon>Actinomycetota</taxon>
        <taxon>Actinomycetes</taxon>
        <taxon>Micrococcales</taxon>
        <taxon>Promicromonosporaceae</taxon>
        <taxon>Promicromonospora</taxon>
    </lineage>
</organism>
<dbReference type="GO" id="GO:0016787">
    <property type="term" value="F:hydrolase activity"/>
    <property type="evidence" value="ECO:0007669"/>
    <property type="project" value="UniProtKB-KW"/>
</dbReference>
<feature type="domain" description="AB hydrolase-1" evidence="1">
    <location>
        <begin position="16"/>
        <end position="240"/>
    </location>
</feature>
<dbReference type="Proteomes" id="UP001597479">
    <property type="component" value="Unassembled WGS sequence"/>
</dbReference>
<dbReference type="EMBL" id="JBHUOG010000002">
    <property type="protein sequence ID" value="MFD2795720.1"/>
    <property type="molecule type" value="Genomic_DNA"/>
</dbReference>
<dbReference type="PANTHER" id="PTHR43689:SF8">
    <property type="entry name" value="ALPHA_BETA-HYDROLASES SUPERFAMILY PROTEIN"/>
    <property type="match status" value="1"/>
</dbReference>
<reference evidence="3" key="1">
    <citation type="journal article" date="2019" name="Int. J. Syst. Evol. Microbiol.">
        <title>The Global Catalogue of Microorganisms (GCM) 10K type strain sequencing project: providing services to taxonomists for standard genome sequencing and annotation.</title>
        <authorList>
            <consortium name="The Broad Institute Genomics Platform"/>
            <consortium name="The Broad Institute Genome Sequencing Center for Infectious Disease"/>
            <person name="Wu L."/>
            <person name="Ma J."/>
        </authorList>
    </citation>
    <scope>NUCLEOTIDE SEQUENCE [LARGE SCALE GENOMIC DNA]</scope>
    <source>
        <strain evidence="3">CCM 7044</strain>
    </source>
</reference>
<evidence type="ECO:0000259" key="1">
    <source>
        <dbReference type="Pfam" id="PF12697"/>
    </source>
</evidence>
<comment type="caution">
    <text evidence="2">The sequence shown here is derived from an EMBL/GenBank/DDBJ whole genome shotgun (WGS) entry which is preliminary data.</text>
</comment>
<sequence>MNLHVAELHPAASETVLFLHGGNVAGWMWTEQAAALTDHHALVPDLPGFGASAGRPWTDLMTVTDDVADLVRSRAHDGRVHVVGLSLGGVLGTLLAARHPDVVRSAFVTGAALRGVGRLTRWSGLAQVSFWSSPGYWNGLARAFRLPADSVDAFVSTGLGIDRDSARRMMVQVYDGVPAADLDGLRDLRAPMLAIAGEKEPRTVHRALDDIVSRAPHAVARLAPGMHHVWSAEDPELFHDVLAHWLTTAEPSPALLPVEPHKEGTPI</sequence>
<dbReference type="Pfam" id="PF12697">
    <property type="entry name" value="Abhydrolase_6"/>
    <property type="match status" value="1"/>
</dbReference>
<evidence type="ECO:0000313" key="3">
    <source>
        <dbReference type="Proteomes" id="UP001597479"/>
    </source>
</evidence>
<evidence type="ECO:0000313" key="2">
    <source>
        <dbReference type="EMBL" id="MFD2795720.1"/>
    </source>
</evidence>
<dbReference type="PANTHER" id="PTHR43689">
    <property type="entry name" value="HYDROLASE"/>
    <property type="match status" value="1"/>
</dbReference>